<dbReference type="PANTHER" id="PTHR46687:SF1">
    <property type="entry name" value="PROTEIN DISPATCHED HOMOLOG 3"/>
    <property type="match status" value="1"/>
</dbReference>
<keyword evidence="2" id="KW-0472">Membrane</keyword>
<feature type="compositionally biased region" description="Low complexity" evidence="1">
    <location>
        <begin position="777"/>
        <end position="789"/>
    </location>
</feature>
<dbReference type="PROSITE" id="PS50156">
    <property type="entry name" value="SSD"/>
    <property type="match status" value="1"/>
</dbReference>
<comment type="caution">
    <text evidence="4">The sequence shown here is derived from an EMBL/GenBank/DDBJ whole genome shotgun (WGS) entry which is preliminary data.</text>
</comment>
<organism evidence="4 5">
    <name type="scientific">Desmophyllum pertusum</name>
    <dbReference type="NCBI Taxonomy" id="174260"/>
    <lineage>
        <taxon>Eukaryota</taxon>
        <taxon>Metazoa</taxon>
        <taxon>Cnidaria</taxon>
        <taxon>Anthozoa</taxon>
        <taxon>Hexacorallia</taxon>
        <taxon>Scleractinia</taxon>
        <taxon>Caryophylliina</taxon>
        <taxon>Caryophylliidae</taxon>
        <taxon>Desmophyllum</taxon>
    </lineage>
</organism>
<dbReference type="AlphaFoldDB" id="A0A9X0A4Y2"/>
<reference evidence="4" key="1">
    <citation type="submission" date="2023-01" db="EMBL/GenBank/DDBJ databases">
        <title>Genome assembly of the deep-sea coral Lophelia pertusa.</title>
        <authorList>
            <person name="Herrera S."/>
            <person name="Cordes E."/>
        </authorList>
    </citation>
    <scope>NUCLEOTIDE SEQUENCE</scope>
    <source>
        <strain evidence="4">USNM1676648</strain>
        <tissue evidence="4">Polyp</tissue>
    </source>
</reference>
<dbReference type="InterPro" id="IPR000731">
    <property type="entry name" value="SSD"/>
</dbReference>
<feature type="transmembrane region" description="Helical" evidence="2">
    <location>
        <begin position="384"/>
        <end position="412"/>
    </location>
</feature>
<dbReference type="PANTHER" id="PTHR46687">
    <property type="entry name" value="PROTEIN DISPATCHED HOMOLOG 3"/>
    <property type="match status" value="1"/>
</dbReference>
<feature type="transmembrane region" description="Helical" evidence="2">
    <location>
        <begin position="688"/>
        <end position="706"/>
    </location>
</feature>
<dbReference type="Pfam" id="PF12349">
    <property type="entry name" value="Sterol-sensing"/>
    <property type="match status" value="1"/>
</dbReference>
<feature type="transmembrane region" description="Helical" evidence="2">
    <location>
        <begin position="95"/>
        <end position="113"/>
    </location>
</feature>
<feature type="region of interest" description="Disordered" evidence="1">
    <location>
        <begin position="158"/>
        <end position="177"/>
    </location>
</feature>
<dbReference type="InterPro" id="IPR042480">
    <property type="entry name" value="DISP3"/>
</dbReference>
<evidence type="ECO:0000256" key="2">
    <source>
        <dbReference type="SAM" id="Phobius"/>
    </source>
</evidence>
<proteinExistence type="predicted"/>
<accession>A0A9X0A4Y2</accession>
<keyword evidence="2" id="KW-1133">Transmembrane helix</keyword>
<feature type="compositionally biased region" description="Polar residues" evidence="1">
    <location>
        <begin position="796"/>
        <end position="813"/>
    </location>
</feature>
<dbReference type="GO" id="GO:0005737">
    <property type="term" value="C:cytoplasm"/>
    <property type="evidence" value="ECO:0007669"/>
    <property type="project" value="TreeGrafter"/>
</dbReference>
<keyword evidence="2" id="KW-0812">Transmembrane</keyword>
<dbReference type="Proteomes" id="UP001163046">
    <property type="component" value="Unassembled WGS sequence"/>
</dbReference>
<evidence type="ECO:0000313" key="5">
    <source>
        <dbReference type="Proteomes" id="UP001163046"/>
    </source>
</evidence>
<dbReference type="OrthoDB" id="429851at2759"/>
<feature type="domain" description="SSD" evidence="3">
    <location>
        <begin position="404"/>
        <end position="532"/>
    </location>
</feature>
<feature type="compositionally biased region" description="Polar residues" evidence="1">
    <location>
        <begin position="850"/>
        <end position="886"/>
    </location>
</feature>
<keyword evidence="5" id="KW-1185">Reference proteome</keyword>
<feature type="region of interest" description="Disordered" evidence="1">
    <location>
        <begin position="758"/>
        <end position="886"/>
    </location>
</feature>
<evidence type="ECO:0000256" key="1">
    <source>
        <dbReference type="SAM" id="MobiDB-lite"/>
    </source>
</evidence>
<sequence length="1073" mass="119525">MQASMQGAHSRKESDDFSKLFHGDDRENLDLGGDNFMVDPALVEPSLSFHQPKSSFTSFRVFISWSSTGIQAVHSVLSTLCSALVKLYVHPGGSVLVLLAAIIIPVVLGWSVFHRDYKERGEYLVIDKSLESFEIPGHISAQREDMVYVASKHSKEQKGFLTGRRRKRSAESPTTKPAHVYQNKAAWTLELVYLAIGEDDLNIFTKERLETIHHIERSLMNQEGFTDFCWKWSEVKRDPFLTAGCTPPISLIDFFYPSITPQWRIYDGQGMGYGANGRNLTEASIKQSLDLLLTKPFTYWFVDGSFSVDNQKSRFLRAEIKFGYPLKSGGSYHAQGETFQKYLVKYVEGLRELSTDKVRLLYGGTTIFDYEVNKTLWADIRLTFYTIAFVGAFVLIFTRFSIFLTVAGIISISTPLCLAYFLFRMVFHVKSLGILSGISLFIIIGIGVDDVFVFINTFRQAHSARSLEARMTHTLCTAGKATFFTSFTTSAAFAANCLSQMPAIHDFGLFMALIVSSCWLTVFCTIPPALNLWHRYIAKIEARIFQLICGPISCIFASRSSGLPDDIVQFLSGNDGSHAQLQSSSSSSEVIELSIRTPVQDDDSQLVQLDSSPPNSHSPSPSSSDTDLAMYDDPNSTFDLQAMPLMRNRASQPRPAVSQQGQHNRGRHCRCGLQAFLYHWLAVPIQKYRYAILGGFIIILGTTIGLDVQIRPSTKPPAFFKETTNLQQLLDLKYNMSSDKLNLNDMAWELVGSDIQANGIDTPTPTKKSKENNGLKTPASTPTQSPATAEQPGPHQKTNILQPKTSESKVTPATKTTTQQKKKTSTPTPSSKKTSTLEYLTKSTKKPTKQSHVTQNPNQSKTQKTAVPASQTSKPASSDSGNVIDLSTNLPNATSLPPLCPGGCRAIPKPIVDSSATVYVVFGLKKIDRSKITREHVIEKKGDVIPDYEFTDLFSNGHTNFLKYSCKLCKALSGNKELVQEGGADCFPAWIMDTISSNIQHYGRKSRIYEDCHDIRTPSFSTGKSRAKVMKMPSKDLSHGNFTYWMLMAFESTIFMASHPRKKWRILTNGTVF</sequence>
<protein>
    <submittedName>
        <fullName evidence="4">GRB10 interacting GYF protein 1</fullName>
    </submittedName>
</protein>
<feature type="compositionally biased region" description="Low complexity" evidence="1">
    <location>
        <begin position="814"/>
        <end position="836"/>
    </location>
</feature>
<feature type="compositionally biased region" description="Low complexity" evidence="1">
    <location>
        <begin position="605"/>
        <end position="624"/>
    </location>
</feature>
<dbReference type="SUPFAM" id="SSF82866">
    <property type="entry name" value="Multidrug efflux transporter AcrB transmembrane domain"/>
    <property type="match status" value="1"/>
</dbReference>
<feature type="transmembrane region" description="Helical" evidence="2">
    <location>
        <begin position="475"/>
        <end position="495"/>
    </location>
</feature>
<dbReference type="Gene3D" id="1.20.1640.10">
    <property type="entry name" value="Multidrug efflux transporter AcrB transmembrane domain"/>
    <property type="match status" value="1"/>
</dbReference>
<feature type="transmembrane region" description="Helical" evidence="2">
    <location>
        <begin position="507"/>
        <end position="533"/>
    </location>
</feature>
<evidence type="ECO:0000259" key="3">
    <source>
        <dbReference type="PROSITE" id="PS50156"/>
    </source>
</evidence>
<dbReference type="EMBL" id="MU825398">
    <property type="protein sequence ID" value="KAJ7393497.1"/>
    <property type="molecule type" value="Genomic_DNA"/>
</dbReference>
<gene>
    <name evidence="4" type="primary">GIGYF1</name>
    <name evidence="4" type="ORF">OS493_006480</name>
</gene>
<feature type="transmembrane region" description="Helical" evidence="2">
    <location>
        <begin position="432"/>
        <end position="455"/>
    </location>
</feature>
<dbReference type="InterPro" id="IPR053958">
    <property type="entry name" value="HMGCR/SNAP/NPC1-like_SSD"/>
</dbReference>
<name>A0A9X0A4Y2_9CNID</name>
<evidence type="ECO:0000313" key="4">
    <source>
        <dbReference type="EMBL" id="KAJ7393497.1"/>
    </source>
</evidence>
<feature type="region of interest" description="Disordered" evidence="1">
    <location>
        <begin position="604"/>
        <end position="631"/>
    </location>
</feature>